<dbReference type="PANTHER" id="PTHR43162">
    <property type="match status" value="1"/>
</dbReference>
<sequence length="293" mass="31061">MIVVTTPTGQIGSRLVRLLLDRGEEVRVIVRDASRLAAGVRRQVEVIEGSHNDPEVLDRALHGADALFFVVPPNPNAPSALEHYLDFGRAGAAAVARHGVGHVVGVSTAGHGWSKPAGTLSAAFAMDAELAASGSAYRALSMPFYMDNLLGQVGAIQHGVLSLTCAPEQPLASIATRDIAAAAADLLVDLSWKGQANVPLFGPDITTPDEMAEIIGDEVGRPVVYQQMAMTDLAQMMQAQGASEQAVRDVTEMFAAQDDGINDEDWPKAQLAPTDFRTWCREVLAPAMRDAAA</sequence>
<accession>A0ABY8BXC2</accession>
<evidence type="ECO:0000313" key="2">
    <source>
        <dbReference type="EMBL" id="WEG08819.1"/>
    </source>
</evidence>
<dbReference type="Gene3D" id="3.90.25.10">
    <property type="entry name" value="UDP-galactose 4-epimerase, domain 1"/>
    <property type="match status" value="1"/>
</dbReference>
<dbReference type="InterPro" id="IPR036291">
    <property type="entry name" value="NAD(P)-bd_dom_sf"/>
</dbReference>
<dbReference type="RefSeq" id="WP_275278146.1">
    <property type="nucleotide sequence ID" value="NZ_CP119108.1"/>
</dbReference>
<dbReference type="PANTHER" id="PTHR43162:SF1">
    <property type="entry name" value="PRESTALK A DIFFERENTIATION PROTEIN A"/>
    <property type="match status" value="1"/>
</dbReference>
<name>A0ABY8BXC2_9MICO</name>
<dbReference type="Gene3D" id="3.40.50.720">
    <property type="entry name" value="NAD(P)-binding Rossmann-like Domain"/>
    <property type="match status" value="1"/>
</dbReference>
<proteinExistence type="predicted"/>
<evidence type="ECO:0000259" key="1">
    <source>
        <dbReference type="Pfam" id="PF05368"/>
    </source>
</evidence>
<organism evidence="2 3">
    <name type="scientific">Microbacterium horticulturae</name>
    <dbReference type="NCBI Taxonomy" id="3028316"/>
    <lineage>
        <taxon>Bacteria</taxon>
        <taxon>Bacillati</taxon>
        <taxon>Actinomycetota</taxon>
        <taxon>Actinomycetes</taxon>
        <taxon>Micrococcales</taxon>
        <taxon>Microbacteriaceae</taxon>
        <taxon>Microbacterium</taxon>
    </lineage>
</organism>
<gene>
    <name evidence="2" type="ORF">PU630_16505</name>
</gene>
<dbReference type="InterPro" id="IPR008030">
    <property type="entry name" value="NmrA-like"/>
</dbReference>
<dbReference type="SUPFAM" id="SSF51735">
    <property type="entry name" value="NAD(P)-binding Rossmann-fold domains"/>
    <property type="match status" value="1"/>
</dbReference>
<dbReference type="Pfam" id="PF05368">
    <property type="entry name" value="NmrA"/>
    <property type="match status" value="1"/>
</dbReference>
<dbReference type="Proteomes" id="UP001214553">
    <property type="component" value="Chromosome"/>
</dbReference>
<keyword evidence="3" id="KW-1185">Reference proteome</keyword>
<feature type="domain" description="NmrA-like" evidence="1">
    <location>
        <begin position="2"/>
        <end position="264"/>
    </location>
</feature>
<evidence type="ECO:0000313" key="3">
    <source>
        <dbReference type="Proteomes" id="UP001214553"/>
    </source>
</evidence>
<dbReference type="EMBL" id="CP119108">
    <property type="protein sequence ID" value="WEG08819.1"/>
    <property type="molecule type" value="Genomic_DNA"/>
</dbReference>
<protein>
    <submittedName>
        <fullName evidence="2">NAD(P)H-binding protein</fullName>
    </submittedName>
</protein>
<dbReference type="InterPro" id="IPR051604">
    <property type="entry name" value="Ergot_Alk_Oxidoreductase"/>
</dbReference>
<reference evidence="2 3" key="1">
    <citation type="submission" date="2023-03" db="EMBL/GenBank/DDBJ databases">
        <title>Genome sequence of Microbacterium sp. KACC 23027.</title>
        <authorList>
            <person name="Kim S."/>
            <person name="Heo J."/>
            <person name="Kwon S.-W."/>
        </authorList>
    </citation>
    <scope>NUCLEOTIDE SEQUENCE [LARGE SCALE GENOMIC DNA]</scope>
    <source>
        <strain evidence="2 3">KACC 23027</strain>
    </source>
</reference>